<dbReference type="InterPro" id="IPR051221">
    <property type="entry name" value="LDLR-related"/>
</dbReference>
<keyword evidence="1" id="KW-1015">Disulfide bond</keyword>
<name>A0ABS7TU82_9BACT</name>
<evidence type="ECO:0000256" key="2">
    <source>
        <dbReference type="SAM" id="SignalP"/>
    </source>
</evidence>
<evidence type="ECO:0000313" key="4">
    <source>
        <dbReference type="Proteomes" id="UP001139031"/>
    </source>
</evidence>
<evidence type="ECO:0000256" key="1">
    <source>
        <dbReference type="ARBA" id="ARBA00023157"/>
    </source>
</evidence>
<dbReference type="CDD" id="cd00112">
    <property type="entry name" value="LDLa"/>
    <property type="match status" value="2"/>
</dbReference>
<comment type="caution">
    <text evidence="3">The sequence shown here is derived from an EMBL/GenBank/DDBJ whole genome shotgun (WGS) entry which is preliminary data.</text>
</comment>
<dbReference type="EMBL" id="JAIRAU010000027">
    <property type="protein sequence ID" value="MBZ5711631.1"/>
    <property type="molecule type" value="Genomic_DNA"/>
</dbReference>
<dbReference type="RefSeq" id="WP_224193392.1">
    <property type="nucleotide sequence ID" value="NZ_JAIRAU010000027.1"/>
</dbReference>
<gene>
    <name evidence="3" type="ORF">K7C98_20515</name>
</gene>
<organism evidence="3 4">
    <name type="scientific">Nannocystis pusilla</name>
    <dbReference type="NCBI Taxonomy" id="889268"/>
    <lineage>
        <taxon>Bacteria</taxon>
        <taxon>Pseudomonadati</taxon>
        <taxon>Myxococcota</taxon>
        <taxon>Polyangia</taxon>
        <taxon>Nannocystales</taxon>
        <taxon>Nannocystaceae</taxon>
        <taxon>Nannocystis</taxon>
    </lineage>
</organism>
<dbReference type="InterPro" id="IPR002172">
    <property type="entry name" value="LDrepeatLR_classA_rpt"/>
</dbReference>
<dbReference type="PANTHER" id="PTHR22722">
    <property type="entry name" value="LOW-DENSITY LIPOPROTEIN RECEPTOR-RELATED PROTEIN 2-RELATED"/>
    <property type="match status" value="1"/>
</dbReference>
<dbReference type="Proteomes" id="UP001139031">
    <property type="component" value="Unassembled WGS sequence"/>
</dbReference>
<proteinExistence type="predicted"/>
<feature type="signal peptide" evidence="2">
    <location>
        <begin position="1"/>
        <end position="21"/>
    </location>
</feature>
<reference evidence="3" key="1">
    <citation type="submission" date="2021-08" db="EMBL/GenBank/DDBJ databases">
        <authorList>
            <person name="Stevens D.C."/>
        </authorList>
    </citation>
    <scope>NUCLEOTIDE SEQUENCE</scope>
    <source>
        <strain evidence="3">DSM 53165</strain>
    </source>
</reference>
<dbReference type="PRINTS" id="PR00261">
    <property type="entry name" value="LDLRECEPTOR"/>
</dbReference>
<dbReference type="PROSITE" id="PS50068">
    <property type="entry name" value="LDLRA_2"/>
    <property type="match status" value="2"/>
</dbReference>
<evidence type="ECO:0008006" key="5">
    <source>
        <dbReference type="Google" id="ProtNLM"/>
    </source>
</evidence>
<feature type="chain" id="PRO_5046701186" description="Lipoprotein" evidence="2">
    <location>
        <begin position="22"/>
        <end position="269"/>
    </location>
</feature>
<evidence type="ECO:0000313" key="3">
    <source>
        <dbReference type="EMBL" id="MBZ5711631.1"/>
    </source>
</evidence>
<dbReference type="Gene3D" id="4.10.400.10">
    <property type="entry name" value="Low-density Lipoprotein Receptor"/>
    <property type="match status" value="3"/>
</dbReference>
<dbReference type="Pfam" id="PF00057">
    <property type="entry name" value="Ldl_recept_a"/>
    <property type="match status" value="2"/>
</dbReference>
<dbReference type="SMART" id="SM00192">
    <property type="entry name" value="LDLa"/>
    <property type="match status" value="3"/>
</dbReference>
<dbReference type="PROSITE" id="PS51257">
    <property type="entry name" value="PROKAR_LIPOPROTEIN"/>
    <property type="match status" value="1"/>
</dbReference>
<dbReference type="InterPro" id="IPR036055">
    <property type="entry name" value="LDL_receptor-like_sf"/>
</dbReference>
<dbReference type="SUPFAM" id="SSF57424">
    <property type="entry name" value="LDL receptor-like module"/>
    <property type="match status" value="3"/>
</dbReference>
<protein>
    <recommendedName>
        <fullName evidence="5">Lipoprotein</fullName>
    </recommendedName>
</protein>
<keyword evidence="4" id="KW-1185">Reference proteome</keyword>
<accession>A0ABS7TU82</accession>
<keyword evidence="2" id="KW-0732">Signal</keyword>
<sequence>MTYRTLLAGALLLCACPNDQAGAGASATDATATDATTTEGTAGAPTTGPDTVLASVCEKRAAAIEATATFDCACSVGDGLAAGADACVAGIVAAANIPCQCDLEADPTHAAYLACLAEADVHYQTCVEPLACADEDARLTCNTTYVEAVTACDDAAKASVGALAVQCQGAAAFTCSTGEPVAAHYACDGQPDCKDMSDEAKATCTFVCDDGQEILVFNKCDGTVDCDDSSDESPELCYFSCDEGLEIPKSWICDGSADCDDMTDEANCP</sequence>